<dbReference type="EMBL" id="WUUL01000005">
    <property type="protein sequence ID" value="MXQ54027.1"/>
    <property type="molecule type" value="Genomic_DNA"/>
</dbReference>
<reference evidence="1 2" key="1">
    <citation type="submission" date="2019-12" db="EMBL/GenBank/DDBJ databases">
        <title>Whole-genome analyses of novel actinobacteria.</title>
        <authorList>
            <person name="Sahin N."/>
            <person name="Saygin H."/>
        </authorList>
    </citation>
    <scope>NUCLEOTIDE SEQUENCE [LARGE SCALE GENOMIC DNA]</scope>
    <source>
        <strain evidence="1 2">KC615</strain>
    </source>
</reference>
<proteinExistence type="predicted"/>
<name>A0A6I4VQU7_9BACL</name>
<sequence>MEIECYICADFGWKSCPECEGGGVMYVELPEMEMEQEGEFLKALYGEDCVIG</sequence>
<evidence type="ECO:0000313" key="2">
    <source>
        <dbReference type="Proteomes" id="UP000430692"/>
    </source>
</evidence>
<gene>
    <name evidence="1" type="ORF">GSM42_09915</name>
</gene>
<organism evidence="1 2">
    <name type="scientific">Shimazuella alba</name>
    <dbReference type="NCBI Taxonomy" id="2690964"/>
    <lineage>
        <taxon>Bacteria</taxon>
        <taxon>Bacillati</taxon>
        <taxon>Bacillota</taxon>
        <taxon>Bacilli</taxon>
        <taxon>Bacillales</taxon>
        <taxon>Thermoactinomycetaceae</taxon>
        <taxon>Shimazuella</taxon>
    </lineage>
</organism>
<dbReference type="Proteomes" id="UP000430692">
    <property type="component" value="Unassembled WGS sequence"/>
</dbReference>
<accession>A0A6I4VQU7</accession>
<comment type="caution">
    <text evidence="1">The sequence shown here is derived from an EMBL/GenBank/DDBJ whole genome shotgun (WGS) entry which is preliminary data.</text>
</comment>
<dbReference type="AlphaFoldDB" id="A0A6I4VQU7"/>
<evidence type="ECO:0000313" key="1">
    <source>
        <dbReference type="EMBL" id="MXQ54027.1"/>
    </source>
</evidence>
<keyword evidence="2" id="KW-1185">Reference proteome</keyword>
<protein>
    <submittedName>
        <fullName evidence="1">Uncharacterized protein</fullName>
    </submittedName>
</protein>
<dbReference type="RefSeq" id="WP_160801377.1">
    <property type="nucleotide sequence ID" value="NZ_WUUL01000005.1"/>
</dbReference>